<accession>H0EIM4</accession>
<evidence type="ECO:0000256" key="1">
    <source>
        <dbReference type="ARBA" id="ARBA00023015"/>
    </source>
</evidence>
<feature type="region of interest" description="Disordered" evidence="3">
    <location>
        <begin position="300"/>
        <end position="377"/>
    </location>
</feature>
<keyword evidence="5" id="KW-0808">Transferase</keyword>
<dbReference type="Proteomes" id="UP000005446">
    <property type="component" value="Unassembled WGS sequence"/>
</dbReference>
<comment type="caution">
    <text evidence="5">The sequence shown here is derived from an EMBL/GenBank/DDBJ whole genome shotgun (WGS) entry which is preliminary data.</text>
</comment>
<dbReference type="GO" id="GO:0046976">
    <property type="term" value="F:histone H3K27 methyltransferase activity"/>
    <property type="evidence" value="ECO:0007669"/>
    <property type="project" value="TreeGrafter"/>
</dbReference>
<keyword evidence="2" id="KW-0804">Transcription</keyword>
<feature type="compositionally biased region" description="Acidic residues" evidence="3">
    <location>
        <begin position="344"/>
        <end position="355"/>
    </location>
</feature>
<organism evidence="5 6">
    <name type="scientific">Glarea lozoyensis (strain ATCC 74030 / MF5533)</name>
    <dbReference type="NCBI Taxonomy" id="1104152"/>
    <lineage>
        <taxon>Eukaryota</taxon>
        <taxon>Fungi</taxon>
        <taxon>Dikarya</taxon>
        <taxon>Ascomycota</taxon>
        <taxon>Pezizomycotina</taxon>
        <taxon>Leotiomycetes</taxon>
        <taxon>Helotiales</taxon>
        <taxon>Helotiaceae</taxon>
        <taxon>Glarea</taxon>
    </lineage>
</organism>
<dbReference type="GO" id="GO:0032259">
    <property type="term" value="P:methylation"/>
    <property type="evidence" value="ECO:0007669"/>
    <property type="project" value="UniProtKB-KW"/>
</dbReference>
<keyword evidence="6" id="KW-1185">Reference proteome</keyword>
<dbReference type="PROSITE" id="PS50280">
    <property type="entry name" value="SET"/>
    <property type="match status" value="1"/>
</dbReference>
<evidence type="ECO:0000313" key="5">
    <source>
        <dbReference type="EMBL" id="EHL01745.1"/>
    </source>
</evidence>
<dbReference type="HOGENOM" id="CLU_733732_0_0_1"/>
<dbReference type="PANTHER" id="PTHR45747">
    <property type="entry name" value="HISTONE-LYSINE N-METHYLTRANSFERASE E(Z)"/>
    <property type="match status" value="1"/>
</dbReference>
<dbReference type="GO" id="GO:0003682">
    <property type="term" value="F:chromatin binding"/>
    <property type="evidence" value="ECO:0007669"/>
    <property type="project" value="TreeGrafter"/>
</dbReference>
<dbReference type="PANTHER" id="PTHR45747:SF4">
    <property type="entry name" value="HISTONE-LYSINE N-METHYLTRANSFERASE E(Z)"/>
    <property type="match status" value="1"/>
</dbReference>
<dbReference type="GO" id="GO:0005634">
    <property type="term" value="C:nucleus"/>
    <property type="evidence" value="ECO:0007669"/>
    <property type="project" value="TreeGrafter"/>
</dbReference>
<dbReference type="SUPFAM" id="SSF82199">
    <property type="entry name" value="SET domain"/>
    <property type="match status" value="1"/>
</dbReference>
<dbReference type="InParanoid" id="H0EIM4"/>
<dbReference type="InterPro" id="IPR046341">
    <property type="entry name" value="SET_dom_sf"/>
</dbReference>
<feature type="compositionally biased region" description="Basic residues" evidence="3">
    <location>
        <begin position="361"/>
        <end position="377"/>
    </location>
</feature>
<reference evidence="5 6" key="1">
    <citation type="journal article" date="2012" name="Eukaryot. Cell">
        <title>Genome sequence of the fungus Glarea lozoyensis: the first genome sequence of a species from the Helotiaceae family.</title>
        <authorList>
            <person name="Youssar L."/>
            <person name="Gruening B.A."/>
            <person name="Erxleben A."/>
            <person name="Guenther S."/>
            <person name="Huettel W."/>
        </authorList>
    </citation>
    <scope>NUCLEOTIDE SEQUENCE [LARGE SCALE GENOMIC DNA]</scope>
    <source>
        <strain evidence="6">ATCC 74030 / MF5533</strain>
    </source>
</reference>
<dbReference type="InterPro" id="IPR045318">
    <property type="entry name" value="EZH1/2-like"/>
</dbReference>
<name>H0EIM4_GLAL7</name>
<evidence type="ECO:0000259" key="4">
    <source>
        <dbReference type="PROSITE" id="PS50280"/>
    </source>
</evidence>
<evidence type="ECO:0000256" key="2">
    <source>
        <dbReference type="ARBA" id="ARBA00023163"/>
    </source>
</evidence>
<dbReference type="EMBL" id="AGUE01000047">
    <property type="protein sequence ID" value="EHL01745.1"/>
    <property type="molecule type" value="Genomic_DNA"/>
</dbReference>
<proteinExistence type="predicted"/>
<gene>
    <name evidence="5" type="ORF">M7I_2384</name>
</gene>
<dbReference type="SMART" id="SM00317">
    <property type="entry name" value="SET"/>
    <property type="match status" value="1"/>
</dbReference>
<keyword evidence="1" id="KW-0805">Transcription regulation</keyword>
<dbReference type="InterPro" id="IPR001214">
    <property type="entry name" value="SET_dom"/>
</dbReference>
<sequence>MKSVEIDPDDRKSSKKASIAVDTFTPNGGAKYHKTRTRILTKSFKSEVKRVPRYGDVTMVRRNILTPDGEKLRFIPFLENDEDPVGRNGQRLQKELQSAYKTADNESSRDKEDPVRYDDTLFETGCQNVSIQRNVSKRLIIGESEIAGFGCYTAEAIRKGSFVSEYKGEIISNLEADRRGIVYDRKYLSFLFDLNSEWVIDAARFGNKTRYFNHAATTADGLNIEAKIYWVNGEHRIKFVALRDIEPGEELLFNYGKKFAEKHGLDKKLPKVRESTKKGVVTGEEALDLLDGVDKRRKDQRGVFAESGTGTGMARKQQKARKSAPNLGGSDEEAEEERIRLELEEAEDDEEDYEEGGPPRKSTRRRMRPLKYRRMRD</sequence>
<feature type="domain" description="SET" evidence="4">
    <location>
        <begin position="137"/>
        <end position="256"/>
    </location>
</feature>
<dbReference type="Gene3D" id="2.170.270.10">
    <property type="entry name" value="SET domain"/>
    <property type="match status" value="1"/>
</dbReference>
<dbReference type="Pfam" id="PF00856">
    <property type="entry name" value="SET"/>
    <property type="match status" value="1"/>
</dbReference>
<dbReference type="GO" id="GO:0031507">
    <property type="term" value="P:heterochromatin formation"/>
    <property type="evidence" value="ECO:0007669"/>
    <property type="project" value="TreeGrafter"/>
</dbReference>
<dbReference type="AlphaFoldDB" id="H0EIM4"/>
<dbReference type="OrthoDB" id="6141102at2759"/>
<protein>
    <submittedName>
        <fullName evidence="5">Putative Histone-lysine N-methyltransferase EZH2</fullName>
    </submittedName>
</protein>
<evidence type="ECO:0000256" key="3">
    <source>
        <dbReference type="SAM" id="MobiDB-lite"/>
    </source>
</evidence>
<evidence type="ECO:0000313" key="6">
    <source>
        <dbReference type="Proteomes" id="UP000005446"/>
    </source>
</evidence>
<keyword evidence="5" id="KW-0489">Methyltransferase</keyword>